<reference evidence="2 3" key="1">
    <citation type="submission" date="2021-06" db="EMBL/GenBank/DDBJ databases">
        <authorList>
            <person name="Palmer J.M."/>
        </authorList>
    </citation>
    <scope>NUCLEOTIDE SEQUENCE [LARGE SCALE GENOMIC DNA]</scope>
    <source>
        <strain evidence="2 3">XC_2019</strain>
        <tissue evidence="2">Muscle</tissue>
    </source>
</reference>
<evidence type="ECO:0000313" key="2">
    <source>
        <dbReference type="EMBL" id="MEQ2205184.1"/>
    </source>
</evidence>
<gene>
    <name evidence="2" type="ORF">XENOCAPTIV_028132</name>
</gene>
<accession>A0ABV0RAZ1</accession>
<evidence type="ECO:0000256" key="1">
    <source>
        <dbReference type="SAM" id="Phobius"/>
    </source>
</evidence>
<sequence>MRILYPFLFAQSLHIRVLGPFMLFLFSSVQVFIGFRYGGPEMTGKKMEFQFWKTICECFFLHHYPAETPNDDSTRINFSMLRSKTPTFFFCFPKQSVSMSFEGYFYLP</sequence>
<dbReference type="Proteomes" id="UP001434883">
    <property type="component" value="Unassembled WGS sequence"/>
</dbReference>
<comment type="caution">
    <text evidence="2">The sequence shown here is derived from an EMBL/GenBank/DDBJ whole genome shotgun (WGS) entry which is preliminary data.</text>
</comment>
<proteinExistence type="predicted"/>
<protein>
    <recommendedName>
        <fullName evidence="4">Secreted protein</fullName>
    </recommendedName>
</protein>
<keyword evidence="1" id="KW-0472">Membrane</keyword>
<feature type="transmembrane region" description="Helical" evidence="1">
    <location>
        <begin position="20"/>
        <end position="38"/>
    </location>
</feature>
<keyword evidence="1" id="KW-1133">Transmembrane helix</keyword>
<name>A0ABV0RAZ1_9TELE</name>
<evidence type="ECO:0008006" key="4">
    <source>
        <dbReference type="Google" id="ProtNLM"/>
    </source>
</evidence>
<keyword evidence="1" id="KW-0812">Transmembrane</keyword>
<organism evidence="2 3">
    <name type="scientific">Xenoophorus captivus</name>
    <dbReference type="NCBI Taxonomy" id="1517983"/>
    <lineage>
        <taxon>Eukaryota</taxon>
        <taxon>Metazoa</taxon>
        <taxon>Chordata</taxon>
        <taxon>Craniata</taxon>
        <taxon>Vertebrata</taxon>
        <taxon>Euteleostomi</taxon>
        <taxon>Actinopterygii</taxon>
        <taxon>Neopterygii</taxon>
        <taxon>Teleostei</taxon>
        <taxon>Neoteleostei</taxon>
        <taxon>Acanthomorphata</taxon>
        <taxon>Ovalentaria</taxon>
        <taxon>Atherinomorphae</taxon>
        <taxon>Cyprinodontiformes</taxon>
        <taxon>Goodeidae</taxon>
        <taxon>Xenoophorus</taxon>
    </lineage>
</organism>
<keyword evidence="3" id="KW-1185">Reference proteome</keyword>
<evidence type="ECO:0000313" key="3">
    <source>
        <dbReference type="Proteomes" id="UP001434883"/>
    </source>
</evidence>
<dbReference type="EMBL" id="JAHRIN010041176">
    <property type="protein sequence ID" value="MEQ2205184.1"/>
    <property type="molecule type" value="Genomic_DNA"/>
</dbReference>